<organism evidence="1 2">
    <name type="scientific">Geofilum rubicundum JCM 15548</name>
    <dbReference type="NCBI Taxonomy" id="1236989"/>
    <lineage>
        <taxon>Bacteria</taxon>
        <taxon>Pseudomonadati</taxon>
        <taxon>Bacteroidota</taxon>
        <taxon>Bacteroidia</taxon>
        <taxon>Marinilabiliales</taxon>
        <taxon>Marinilabiliaceae</taxon>
        <taxon>Geofilum</taxon>
    </lineage>
</organism>
<keyword evidence="1" id="KW-0131">Cell cycle</keyword>
<proteinExistence type="predicted"/>
<comment type="caution">
    <text evidence="1">The sequence shown here is derived from an EMBL/GenBank/DDBJ whole genome shotgun (WGS) entry which is preliminary data.</text>
</comment>
<keyword evidence="1" id="KW-0132">Cell division</keyword>
<dbReference type="AlphaFoldDB" id="A0A0E9M0H2"/>
<dbReference type="STRING" id="1236989.JCM15548_13319"/>
<dbReference type="EMBL" id="BAZW01000035">
    <property type="protein sequence ID" value="GAO30989.1"/>
    <property type="molecule type" value="Genomic_DNA"/>
</dbReference>
<evidence type="ECO:0000313" key="1">
    <source>
        <dbReference type="EMBL" id="GAO30989.1"/>
    </source>
</evidence>
<evidence type="ECO:0000313" key="2">
    <source>
        <dbReference type="Proteomes" id="UP000032900"/>
    </source>
</evidence>
<protein>
    <submittedName>
        <fullName evidence="1">Cell division protein FtsQ</fullName>
    </submittedName>
</protein>
<dbReference type="Proteomes" id="UP000032900">
    <property type="component" value="Unassembled WGS sequence"/>
</dbReference>
<keyword evidence="2" id="KW-1185">Reference proteome</keyword>
<accession>A0A0E9M0H2</accession>
<name>A0A0E9M0H2_9BACT</name>
<reference evidence="1 2" key="1">
    <citation type="journal article" date="2015" name="Microbes Environ.">
        <title>Distribution and evolution of nitrogen fixation genes in the phylum bacteroidetes.</title>
        <authorList>
            <person name="Inoue J."/>
            <person name="Oshima K."/>
            <person name="Suda W."/>
            <person name="Sakamoto M."/>
            <person name="Iino T."/>
            <person name="Noda S."/>
            <person name="Hongoh Y."/>
            <person name="Hattori M."/>
            <person name="Ohkuma M."/>
        </authorList>
    </citation>
    <scope>NUCLEOTIDE SEQUENCE [LARGE SCALE GENOMIC DNA]</scope>
    <source>
        <strain evidence="1">JCM 15548</strain>
    </source>
</reference>
<gene>
    <name evidence="1" type="ORF">JCM15548_13319</name>
</gene>
<sequence>MVKVAGMITGDPFWTAQMEQIYIRRNNEYILVPRVGDHLILLGQPENVEKKLRNLKELYTSGLDPKEWNEYQVINLKYENQIICSRNRSL</sequence>
<dbReference type="GO" id="GO:0051301">
    <property type="term" value="P:cell division"/>
    <property type="evidence" value="ECO:0007669"/>
    <property type="project" value="UniProtKB-KW"/>
</dbReference>